<accession>A0A4R6QES8</accession>
<organism evidence="1 2">
    <name type="scientific">Flavobacterium dankookense</name>
    <dbReference type="NCBI Taxonomy" id="706186"/>
    <lineage>
        <taxon>Bacteria</taxon>
        <taxon>Pseudomonadati</taxon>
        <taxon>Bacteroidota</taxon>
        <taxon>Flavobacteriia</taxon>
        <taxon>Flavobacteriales</taxon>
        <taxon>Flavobacteriaceae</taxon>
        <taxon>Flavobacterium</taxon>
    </lineage>
</organism>
<proteinExistence type="predicted"/>
<dbReference type="EMBL" id="SNXR01000011">
    <property type="protein sequence ID" value="TDP60747.1"/>
    <property type="molecule type" value="Genomic_DNA"/>
</dbReference>
<comment type="caution">
    <text evidence="1">The sequence shown here is derived from an EMBL/GenBank/DDBJ whole genome shotgun (WGS) entry which is preliminary data.</text>
</comment>
<keyword evidence="2" id="KW-1185">Reference proteome</keyword>
<dbReference type="Pfam" id="PF15428">
    <property type="entry name" value="Imm26"/>
    <property type="match status" value="1"/>
</dbReference>
<evidence type="ECO:0000313" key="1">
    <source>
        <dbReference type="EMBL" id="TDP60747.1"/>
    </source>
</evidence>
<dbReference type="Proteomes" id="UP000295260">
    <property type="component" value="Unassembled WGS sequence"/>
</dbReference>
<reference evidence="1 2" key="1">
    <citation type="submission" date="2019-03" db="EMBL/GenBank/DDBJ databases">
        <title>Genomic Encyclopedia of Archaeal and Bacterial Type Strains, Phase II (KMG-II): from individual species to whole genera.</title>
        <authorList>
            <person name="Goeker M."/>
        </authorList>
    </citation>
    <scope>NUCLEOTIDE SEQUENCE [LARGE SCALE GENOMIC DNA]</scope>
    <source>
        <strain evidence="1 2">DSM 25687</strain>
    </source>
</reference>
<sequence length="395" mass="46598">MKNFELTNEQRKYFGLDLIEVHWNKVILSSDTYRPESILYFDNDIIKRHIISTENQYFEKQYNELTKNRTILLPKTNKGKEKKLTASVLEQRLPIGIYLSVNCGDLTIGNYTSQTTFYSNLWDNEEQSQKPISEIINNFITSSPENHFTEIEKFKNSKRKNIKFKSGDYFCFKLDRLNFGFGRVLLDIGKIRKKKLIDNEHGLNLIMSLPVVIELFAFKSQSKNIDISILDNQPKLPSDIMMDNLLLYGEFEIIGHRKINDEEFDFPISYGRSIGQSKVVFLQWGLIHKELSQEVYNKYTYTDEIQFGQNPYSYYSIGIRPKYNNIEIIKTINNNGVYNFDNTKHYMAKWDLRNPKNKEIKNELFKTFGLDSNKNYYENSKLTETKLPNEIIKQL</sequence>
<gene>
    <name evidence="1" type="ORF">BC748_0346</name>
</gene>
<name>A0A4R6QES8_9FLAO</name>
<dbReference type="AlphaFoldDB" id="A0A4R6QES8"/>
<dbReference type="InterPro" id="IPR029278">
    <property type="entry name" value="Imm26"/>
</dbReference>
<protein>
    <submittedName>
        <fullName evidence="1">Immunity protein 26 of polymorphic toxin system</fullName>
    </submittedName>
</protein>
<dbReference type="OrthoDB" id="1814150at2"/>
<dbReference type="RefSeq" id="WP_133531716.1">
    <property type="nucleotide sequence ID" value="NZ_SNXR01000011.1"/>
</dbReference>
<evidence type="ECO:0000313" key="2">
    <source>
        <dbReference type="Proteomes" id="UP000295260"/>
    </source>
</evidence>